<dbReference type="Gene3D" id="3.30.1330.40">
    <property type="entry name" value="RutC-like"/>
    <property type="match status" value="1"/>
</dbReference>
<organism evidence="3 4">
    <name type="scientific">Thalassomonas viridans</name>
    <dbReference type="NCBI Taxonomy" id="137584"/>
    <lineage>
        <taxon>Bacteria</taxon>
        <taxon>Pseudomonadati</taxon>
        <taxon>Pseudomonadota</taxon>
        <taxon>Gammaproteobacteria</taxon>
        <taxon>Alteromonadales</taxon>
        <taxon>Colwelliaceae</taxon>
        <taxon>Thalassomonas</taxon>
    </lineage>
</organism>
<dbReference type="InterPro" id="IPR006175">
    <property type="entry name" value="YjgF/YER057c/UK114"/>
</dbReference>
<dbReference type="KEGG" id="tvd:SG34_030375"/>
<dbReference type="InterPro" id="IPR051781">
    <property type="entry name" value="Metallo-dep_Hydrolase"/>
</dbReference>
<dbReference type="EMBL" id="CP059734">
    <property type="protein sequence ID" value="WDE09080.1"/>
    <property type="molecule type" value="Genomic_DNA"/>
</dbReference>
<accession>A0AAE9ZB91</accession>
<dbReference type="PANTHER" id="PTHR43135">
    <property type="entry name" value="ALPHA-D-RIBOSE 1-METHYLPHOSPHONATE 5-TRIPHOSPHATE DIPHOSPHATASE"/>
    <property type="match status" value="1"/>
</dbReference>
<dbReference type="PANTHER" id="PTHR43135:SF3">
    <property type="entry name" value="ALPHA-D-RIBOSE 1-METHYLPHOSPHONATE 5-TRIPHOSPHATE DIPHOSPHATASE"/>
    <property type="match status" value="1"/>
</dbReference>
<evidence type="ECO:0000313" key="4">
    <source>
        <dbReference type="Proteomes" id="UP000032352"/>
    </source>
</evidence>
<dbReference type="InterPro" id="IPR032466">
    <property type="entry name" value="Metal_Hydrolase"/>
</dbReference>
<evidence type="ECO:0000259" key="2">
    <source>
        <dbReference type="Pfam" id="PF01979"/>
    </source>
</evidence>
<dbReference type="AlphaFoldDB" id="A0AAE9ZB91"/>
<dbReference type="RefSeq" id="WP_044841574.1">
    <property type="nucleotide sequence ID" value="NZ_CP059734.1"/>
</dbReference>
<proteinExistence type="predicted"/>
<dbReference type="SUPFAM" id="SSF55298">
    <property type="entry name" value="YjgF-like"/>
    <property type="match status" value="1"/>
</dbReference>
<dbReference type="InterPro" id="IPR006680">
    <property type="entry name" value="Amidohydro-rel"/>
</dbReference>
<dbReference type="Gene3D" id="2.30.40.10">
    <property type="entry name" value="Urease, subunit C, domain 1"/>
    <property type="match status" value="1"/>
</dbReference>
<feature type="signal peptide" evidence="1">
    <location>
        <begin position="1"/>
        <end position="20"/>
    </location>
</feature>
<dbReference type="Gene3D" id="3.40.50.10910">
    <property type="entry name" value="Amidohydrolase"/>
    <property type="match status" value="1"/>
</dbReference>
<feature type="chain" id="PRO_5042275459" evidence="1">
    <location>
        <begin position="21"/>
        <end position="547"/>
    </location>
</feature>
<gene>
    <name evidence="3" type="ORF">SG34_030375</name>
</gene>
<reference evidence="3 4" key="1">
    <citation type="journal article" date="2015" name="Genome Announc.">
        <title>Draft Genome Sequences of Marine Isolates of Thalassomonas viridans and Thalassomonas actiniarum.</title>
        <authorList>
            <person name="Olonade I."/>
            <person name="van Zyl L.J."/>
            <person name="Trindade M."/>
        </authorList>
    </citation>
    <scope>NUCLEOTIDE SEQUENCE [LARGE SCALE GENOMIC DNA]</scope>
    <source>
        <strain evidence="3 4">XOM25</strain>
    </source>
</reference>
<dbReference type="InterPro" id="IPR011059">
    <property type="entry name" value="Metal-dep_hydrolase_composite"/>
</dbReference>
<reference evidence="3 4" key="2">
    <citation type="journal article" date="2022" name="Mar. Drugs">
        <title>Bioassay-Guided Fractionation Leads to the Detection of Cholic Acid Generated by the Rare Thalassomonas sp.</title>
        <authorList>
            <person name="Pheiffer F."/>
            <person name="Schneider Y.K."/>
            <person name="Hansen E.H."/>
            <person name="Andersen J.H."/>
            <person name="Isaksson J."/>
            <person name="Busche T."/>
            <person name="R C."/>
            <person name="Kalinowski J."/>
            <person name="Zyl L.V."/>
            <person name="Trindade M."/>
        </authorList>
    </citation>
    <scope>NUCLEOTIDE SEQUENCE [LARGE SCALE GENOMIC DNA]</scope>
    <source>
        <strain evidence="3 4">XOM25</strain>
    </source>
</reference>
<dbReference type="InterPro" id="IPR035959">
    <property type="entry name" value="RutC-like_sf"/>
</dbReference>
<dbReference type="GO" id="GO:0016810">
    <property type="term" value="F:hydrolase activity, acting on carbon-nitrogen (but not peptide) bonds"/>
    <property type="evidence" value="ECO:0007669"/>
    <property type="project" value="InterPro"/>
</dbReference>
<name>A0AAE9ZB91_9GAMM</name>
<feature type="domain" description="Amidohydrolase-related" evidence="2">
    <location>
        <begin position="78"/>
        <end position="428"/>
    </location>
</feature>
<dbReference type="SUPFAM" id="SSF51556">
    <property type="entry name" value="Metallo-dependent hydrolases"/>
    <property type="match status" value="1"/>
</dbReference>
<dbReference type="SUPFAM" id="SSF51338">
    <property type="entry name" value="Composite domain of metallo-dependent hydrolases"/>
    <property type="match status" value="1"/>
</dbReference>
<evidence type="ECO:0000256" key="1">
    <source>
        <dbReference type="SAM" id="SignalP"/>
    </source>
</evidence>
<keyword evidence="4" id="KW-1185">Reference proteome</keyword>
<dbReference type="Gene3D" id="1.20.58.520">
    <property type="entry name" value="Amidohydrolase"/>
    <property type="match status" value="1"/>
</dbReference>
<dbReference type="Gene3D" id="3.30.110.90">
    <property type="entry name" value="Amidohydrolase"/>
    <property type="match status" value="1"/>
</dbReference>
<dbReference type="CDD" id="cd00448">
    <property type="entry name" value="YjgF_YER057c_UK114_family"/>
    <property type="match status" value="1"/>
</dbReference>
<protein>
    <submittedName>
        <fullName evidence="3">Amidohydrolase family protein</fullName>
    </submittedName>
</protein>
<dbReference type="Pfam" id="PF01042">
    <property type="entry name" value="Ribonuc_L-PSP"/>
    <property type="match status" value="1"/>
</dbReference>
<sequence length="547" mass="60280">MNTKRCLALLVTTACLSFTAASKTLALKNINIVNVDTLKIDKLKTILIEDDKIKAILDGKKRIPGKDVITIDMKDKYAIPGLIDTHVHHATSPDDWDNDQMTRTRLRNLLRGGVTSVRDMGGDTRALSSLKRRADNDLIQSPDIYYSVIIAGQEFFSDPRTIASAKGQTPGAVDWMRAVDDKTDLDEVMLKARGTGATGIKIYAKVPPALMGKLQKAAKKHGLKVWSHVFVGPARPVDAIEGGVETISHAPDISSHVVDNFYQLRREGKHISEAQKKESFELARYQELMTLMKEKGTLFDPTLTVFEMSKEQRGERGELMYQWAKIFTRMAHEHDIKIATGTDGASDQYQLDYPLVQKEMQLLVNDIGLTPLEAIQSATTIGAEVIGIENSHGKIKADYIANLVILNKDPSGNIKHALDIAHVIKNGEFIHRGDSKELPFVSAKPAAGMLWLSGQIGNFPSTMTLAGEDIETQMTQAMKNIGAVLQEYDLGYSDIVKCTLMLADIKDWPAANKAYKPFFQSLPARSAFATSGLALNAKVEVECSAEL</sequence>
<dbReference type="Proteomes" id="UP000032352">
    <property type="component" value="Chromosome pTvir"/>
</dbReference>
<keyword evidence="1" id="KW-0732">Signal</keyword>
<evidence type="ECO:0000313" key="3">
    <source>
        <dbReference type="EMBL" id="WDE09080.1"/>
    </source>
</evidence>
<dbReference type="Pfam" id="PF01979">
    <property type="entry name" value="Amidohydro_1"/>
    <property type="match status" value="1"/>
</dbReference>